<comment type="caution">
    <text evidence="2">The sequence shown here is derived from an EMBL/GenBank/DDBJ whole genome shotgun (WGS) entry which is preliminary data.</text>
</comment>
<dbReference type="VEuPathDB" id="FungiDB:CH63R_01019"/>
<dbReference type="GO" id="GO:0003964">
    <property type="term" value="F:RNA-directed DNA polymerase activity"/>
    <property type="evidence" value="ECO:0007669"/>
    <property type="project" value="UniProtKB-KW"/>
</dbReference>
<dbReference type="Proteomes" id="UP000092177">
    <property type="component" value="Chromosome 1"/>
</dbReference>
<dbReference type="OrthoDB" id="10427951at2759"/>
<evidence type="ECO:0000313" key="3">
    <source>
        <dbReference type="Proteomes" id="UP000092177"/>
    </source>
</evidence>
<keyword evidence="2" id="KW-0808">Transferase</keyword>
<keyword evidence="2" id="KW-0548">Nucleotidyltransferase</keyword>
<proteinExistence type="predicted"/>
<dbReference type="RefSeq" id="XP_018164356.1">
    <property type="nucleotide sequence ID" value="XM_018295994.1"/>
</dbReference>
<protein>
    <submittedName>
        <fullName evidence="2">Telomerase reverse transcriptase</fullName>
    </submittedName>
</protein>
<dbReference type="GeneID" id="28860101"/>
<name>A0A1B7YUW4_COLHI</name>
<reference evidence="3" key="1">
    <citation type="journal article" date="2017" name="BMC Genomics">
        <title>Gapless genome assembly of Colletotrichum higginsianum reveals chromosome structure and association of transposable elements with secondary metabolite gene clusters.</title>
        <authorList>
            <person name="Dallery J.-F."/>
            <person name="Lapalu N."/>
            <person name="Zampounis A."/>
            <person name="Pigne S."/>
            <person name="Luyten I."/>
            <person name="Amselem J."/>
            <person name="Wittenberg A.H.J."/>
            <person name="Zhou S."/>
            <person name="de Queiroz M.V."/>
            <person name="Robin G.P."/>
            <person name="Auger A."/>
            <person name="Hainaut M."/>
            <person name="Henrissat B."/>
            <person name="Kim K.-T."/>
            <person name="Lee Y.-H."/>
            <person name="Lespinet O."/>
            <person name="Schwartz D.C."/>
            <person name="Thon M.R."/>
            <person name="O'Connell R.J."/>
        </authorList>
    </citation>
    <scope>NUCLEOTIDE SEQUENCE [LARGE SCALE GENOMIC DNA]</scope>
    <source>
        <strain evidence="3">IMI 349063</strain>
    </source>
</reference>
<dbReference type="EMBL" id="LTAN01000001">
    <property type="protein sequence ID" value="OBR15839.1"/>
    <property type="molecule type" value="Genomic_DNA"/>
</dbReference>
<feature type="region of interest" description="Disordered" evidence="1">
    <location>
        <begin position="118"/>
        <end position="141"/>
    </location>
</feature>
<accession>A0A1B7YUW4</accession>
<organism evidence="2 3">
    <name type="scientific">Colletotrichum higginsianum (strain IMI 349063)</name>
    <name type="common">Crucifer anthracnose fungus</name>
    <dbReference type="NCBI Taxonomy" id="759273"/>
    <lineage>
        <taxon>Eukaryota</taxon>
        <taxon>Fungi</taxon>
        <taxon>Dikarya</taxon>
        <taxon>Ascomycota</taxon>
        <taxon>Pezizomycotina</taxon>
        <taxon>Sordariomycetes</taxon>
        <taxon>Hypocreomycetidae</taxon>
        <taxon>Glomerellales</taxon>
        <taxon>Glomerellaceae</taxon>
        <taxon>Colletotrichum</taxon>
        <taxon>Colletotrichum destructivum species complex</taxon>
    </lineage>
</organism>
<keyword evidence="2" id="KW-0695">RNA-directed DNA polymerase</keyword>
<dbReference type="AlphaFoldDB" id="A0A1B7YUW4"/>
<keyword evidence="3" id="KW-1185">Reference proteome</keyword>
<evidence type="ECO:0000313" key="2">
    <source>
        <dbReference type="EMBL" id="OBR15839.1"/>
    </source>
</evidence>
<sequence>MTADQETRFLEKLAVASTYPDTLLWEDEEASAIKERRDHYAETKTRIFDALLEQREPLAILDVGANHDSGPASGEVAGTKADGWLTSLTSEKAPASHRTRKCKLSLVRDVAGLRTKLSWPSPAGSTTEHSGLVKDPPLRVM</sequence>
<dbReference type="KEGG" id="chig:CH63R_01019"/>
<evidence type="ECO:0000256" key="1">
    <source>
        <dbReference type="SAM" id="MobiDB-lite"/>
    </source>
</evidence>
<gene>
    <name evidence="2" type="ORF">CH63R_01019</name>
</gene>